<accession>A0ABX0DNL1</accession>
<comment type="caution">
    <text evidence="1">The sequence shown here is derived from an EMBL/GenBank/DDBJ whole genome shotgun (WGS) entry which is preliminary data.</text>
</comment>
<evidence type="ECO:0000313" key="1">
    <source>
        <dbReference type="EMBL" id="NGO41344.1"/>
    </source>
</evidence>
<name>A0ABX0DNL1_9ACTN</name>
<organism evidence="1 2">
    <name type="scientific">Streptomyces ureilyticus</name>
    <dbReference type="NCBI Taxonomy" id="1775131"/>
    <lineage>
        <taxon>Bacteria</taxon>
        <taxon>Bacillati</taxon>
        <taxon>Actinomycetota</taxon>
        <taxon>Actinomycetes</taxon>
        <taxon>Kitasatosporales</taxon>
        <taxon>Streptomycetaceae</taxon>
        <taxon>Streptomyces</taxon>
    </lineage>
</organism>
<proteinExistence type="predicted"/>
<reference evidence="1 2" key="1">
    <citation type="submission" date="2020-02" db="EMBL/GenBank/DDBJ databases">
        <title>Whole-genome analyses of novel actinobacteria.</title>
        <authorList>
            <person name="Sahin N."/>
            <person name="Tokatli A."/>
        </authorList>
    </citation>
    <scope>NUCLEOTIDE SEQUENCE [LARGE SCALE GENOMIC DNA]</scope>
    <source>
        <strain evidence="1 2">YC419</strain>
    </source>
</reference>
<gene>
    <name evidence="1" type="ORF">G6048_03885</name>
</gene>
<evidence type="ECO:0008006" key="3">
    <source>
        <dbReference type="Google" id="ProtNLM"/>
    </source>
</evidence>
<dbReference type="Proteomes" id="UP001518140">
    <property type="component" value="Unassembled WGS sequence"/>
</dbReference>
<keyword evidence="2" id="KW-1185">Reference proteome</keyword>
<evidence type="ECO:0000313" key="2">
    <source>
        <dbReference type="Proteomes" id="UP001518140"/>
    </source>
</evidence>
<sequence length="64" mass="6983">MLHVARRLTAHGGHAQGLLAVALTSALGSRTGWPAPWREHLRHLRRHALPDVRDAALAVVTAHE</sequence>
<protein>
    <recommendedName>
        <fullName evidence="3">ADP-ribosylglycohydrolase family protein</fullName>
    </recommendedName>
</protein>
<dbReference type="EMBL" id="JAAKZX010000007">
    <property type="protein sequence ID" value="NGO41344.1"/>
    <property type="molecule type" value="Genomic_DNA"/>
</dbReference>